<proteinExistence type="inferred from homology"/>
<comment type="similarity">
    <text evidence="1">Belongs to the protein kinase superfamily. ADCK protein kinase family.</text>
</comment>
<evidence type="ECO:0000256" key="2">
    <source>
        <dbReference type="SAM" id="Phobius"/>
    </source>
</evidence>
<dbReference type="OrthoDB" id="8087at2157"/>
<feature type="transmembrane region" description="Helical" evidence="2">
    <location>
        <begin position="515"/>
        <end position="534"/>
    </location>
</feature>
<dbReference type="STRING" id="1227482.C469_14381"/>
<reference evidence="4 5" key="1">
    <citation type="journal article" date="2014" name="PLoS Genet.">
        <title>Phylogenetically driven sequencing of extremely halophilic archaea reveals strategies for static and dynamic osmo-response.</title>
        <authorList>
            <person name="Becker E.A."/>
            <person name="Seitzer P.M."/>
            <person name="Tritt A."/>
            <person name="Larsen D."/>
            <person name="Krusor M."/>
            <person name="Yao A.I."/>
            <person name="Wu D."/>
            <person name="Madern D."/>
            <person name="Eisen J.A."/>
            <person name="Darling A.E."/>
            <person name="Facciotti M.T."/>
        </authorList>
    </citation>
    <scope>NUCLEOTIDE SEQUENCE [LARGE SCALE GENOMIC DNA]</scope>
    <source>
        <strain evidence="4 5">DSM 21995</strain>
    </source>
</reference>
<keyword evidence="2" id="KW-0472">Membrane</keyword>
<comment type="caution">
    <text evidence="4">The sequence shown here is derived from an EMBL/GenBank/DDBJ whole genome shotgun (WGS) entry which is preliminary data.</text>
</comment>
<keyword evidence="2" id="KW-0812">Transmembrane</keyword>
<keyword evidence="5" id="KW-1185">Reference proteome</keyword>
<dbReference type="Pfam" id="PF03109">
    <property type="entry name" value="ABC1"/>
    <property type="match status" value="1"/>
</dbReference>
<dbReference type="InterPro" id="IPR011009">
    <property type="entry name" value="Kinase-like_dom_sf"/>
</dbReference>
<dbReference type="PROSITE" id="PS50011">
    <property type="entry name" value="PROTEIN_KINASE_DOM"/>
    <property type="match status" value="1"/>
</dbReference>
<organism evidence="4 5">
    <name type="scientific">Halorubrum lipolyticum DSM 21995</name>
    <dbReference type="NCBI Taxonomy" id="1227482"/>
    <lineage>
        <taxon>Archaea</taxon>
        <taxon>Methanobacteriati</taxon>
        <taxon>Methanobacteriota</taxon>
        <taxon>Stenosarchaea group</taxon>
        <taxon>Halobacteria</taxon>
        <taxon>Halobacteriales</taxon>
        <taxon>Haloferacaceae</taxon>
        <taxon>Halorubrum</taxon>
    </lineage>
</organism>
<evidence type="ECO:0000313" key="4">
    <source>
        <dbReference type="EMBL" id="EMA57806.1"/>
    </source>
</evidence>
<dbReference type="PANTHER" id="PTHR10566:SF113">
    <property type="entry name" value="PROTEIN ACTIVITY OF BC1 COMPLEX KINASE 7, CHLOROPLASTIC"/>
    <property type="match status" value="1"/>
</dbReference>
<dbReference type="Gene3D" id="1.10.510.10">
    <property type="entry name" value="Transferase(Phosphotransferase) domain 1"/>
    <property type="match status" value="1"/>
</dbReference>
<protein>
    <submittedName>
        <fullName evidence="4">ABC transporter</fullName>
    </submittedName>
</protein>
<dbReference type="PANTHER" id="PTHR10566">
    <property type="entry name" value="CHAPERONE-ACTIVITY OF BC1 COMPLEX CABC1 -RELATED"/>
    <property type="match status" value="1"/>
</dbReference>
<dbReference type="AlphaFoldDB" id="M0NIV3"/>
<gene>
    <name evidence="4" type="ORF">C469_14381</name>
</gene>
<name>M0NIV3_9EURY</name>
<evidence type="ECO:0000256" key="1">
    <source>
        <dbReference type="ARBA" id="ARBA00009670"/>
    </source>
</evidence>
<accession>M0NIV3</accession>
<dbReference type="PATRIC" id="fig|1227482.3.peg.2900"/>
<dbReference type="SUPFAM" id="SSF56112">
    <property type="entry name" value="Protein kinase-like (PK-like)"/>
    <property type="match status" value="1"/>
</dbReference>
<feature type="domain" description="Protein kinase" evidence="3">
    <location>
        <begin position="120"/>
        <end position="452"/>
    </location>
</feature>
<dbReference type="GO" id="GO:0004672">
    <property type="term" value="F:protein kinase activity"/>
    <property type="evidence" value="ECO:0007669"/>
    <property type="project" value="InterPro"/>
</dbReference>
<feature type="transmembrane region" description="Helical" evidence="2">
    <location>
        <begin position="490"/>
        <end position="509"/>
    </location>
</feature>
<dbReference type="RefSeq" id="WP_008007778.1">
    <property type="nucleotide sequence ID" value="NZ_AOJG01000040.1"/>
</dbReference>
<evidence type="ECO:0000259" key="3">
    <source>
        <dbReference type="PROSITE" id="PS50011"/>
    </source>
</evidence>
<dbReference type="InterPro" id="IPR050154">
    <property type="entry name" value="UbiB_kinase"/>
</dbReference>
<dbReference type="InterPro" id="IPR000719">
    <property type="entry name" value="Prot_kinase_dom"/>
</dbReference>
<dbReference type="InterPro" id="IPR004147">
    <property type="entry name" value="ABC1_dom"/>
</dbReference>
<dbReference type="CDD" id="cd05121">
    <property type="entry name" value="ABC1_ADCK3-like"/>
    <property type="match status" value="1"/>
</dbReference>
<dbReference type="EMBL" id="AOJG01000040">
    <property type="protein sequence ID" value="EMA57806.1"/>
    <property type="molecule type" value="Genomic_DNA"/>
</dbReference>
<dbReference type="GO" id="GO:0005524">
    <property type="term" value="F:ATP binding"/>
    <property type="evidence" value="ECO:0007669"/>
    <property type="project" value="InterPro"/>
</dbReference>
<sequence>MVTLVNLRAYWRFVVVMRQFSPLIVAYWRDRKRYFLFGGGREVDAETQRERAAVLLDILLTLGPTFIKLGQILSTRPDILPPAYIEVLEGLQDDVPPAPWEESRVVLEDEFGPVDETFDDFDREPISGASLGQVYTARYEGTDVAVKVRRPGIESLVEADLRTIRWSIPLVRRFIGSGRAFSLENLADEFAKTIREEMDYKREREMLEEIRANFADEDRIRIPTAFEAVSGPRVLTMEYVPGTKISDVDALDEAGTDRNAIAETLQEVYLQMIIEDGVFHADPHPGNLAVDEDGRVIFYDFGMAGRVDPFIQGKIVDFYVAVARQDIDGILDTLIAMGTLSPEADREVMGNVMELAIADASGEDIEQYQVNQIIEQVESTIYEFPLRLPPNLALVLRVATVVEGVCVTLDPEFDFISTATEYLKEEGYYEQTARDLAEDAGRQAQKTAEALFTVPPKADDFLERANRGDLHVDVTIEDDSNVLDKLAMRIAYSVLLAVGVLSATILYSFADAWRLAGVVLLLAVPLAIALYRSFRKKRGLRTTPQFTRQGMKNRRDD</sequence>
<evidence type="ECO:0000313" key="5">
    <source>
        <dbReference type="Proteomes" id="UP000011650"/>
    </source>
</evidence>
<dbReference type="Proteomes" id="UP000011650">
    <property type="component" value="Unassembled WGS sequence"/>
</dbReference>
<keyword evidence="2" id="KW-1133">Transmembrane helix</keyword>